<organism evidence="3 4">
    <name type="scientific">Tricholomella constricta</name>
    <dbReference type="NCBI Taxonomy" id="117010"/>
    <lineage>
        <taxon>Eukaryota</taxon>
        <taxon>Fungi</taxon>
        <taxon>Dikarya</taxon>
        <taxon>Basidiomycota</taxon>
        <taxon>Agaricomycotina</taxon>
        <taxon>Agaricomycetes</taxon>
        <taxon>Agaricomycetidae</taxon>
        <taxon>Agaricales</taxon>
        <taxon>Tricholomatineae</taxon>
        <taxon>Lyophyllaceae</taxon>
        <taxon>Tricholomella</taxon>
    </lineage>
</organism>
<dbReference type="InterPro" id="IPR014756">
    <property type="entry name" value="Ig_E-set"/>
</dbReference>
<dbReference type="GO" id="GO:0030674">
    <property type="term" value="F:protein-macromolecule adaptor activity"/>
    <property type="evidence" value="ECO:0007669"/>
    <property type="project" value="TreeGrafter"/>
</dbReference>
<dbReference type="EMBL" id="JAACJP010000004">
    <property type="protein sequence ID" value="KAF5385239.1"/>
    <property type="molecule type" value="Genomic_DNA"/>
</dbReference>
<dbReference type="GO" id="GO:0005886">
    <property type="term" value="C:plasma membrane"/>
    <property type="evidence" value="ECO:0007669"/>
    <property type="project" value="TreeGrafter"/>
</dbReference>
<dbReference type="SMART" id="SM01017">
    <property type="entry name" value="Arrestin_C"/>
    <property type="match status" value="1"/>
</dbReference>
<dbReference type="AlphaFoldDB" id="A0A8H5M941"/>
<dbReference type="Gene3D" id="2.60.40.640">
    <property type="match status" value="1"/>
</dbReference>
<proteinExistence type="predicted"/>
<dbReference type="GO" id="GO:0005829">
    <property type="term" value="C:cytosol"/>
    <property type="evidence" value="ECO:0007669"/>
    <property type="project" value="TreeGrafter"/>
</dbReference>
<protein>
    <recommendedName>
        <fullName evidence="2">Arrestin C-terminal-like domain-containing protein</fullName>
    </recommendedName>
</protein>
<feature type="region of interest" description="Disordered" evidence="1">
    <location>
        <begin position="892"/>
        <end position="966"/>
    </location>
</feature>
<dbReference type="GO" id="GO:0031625">
    <property type="term" value="F:ubiquitin protein ligase binding"/>
    <property type="evidence" value="ECO:0007669"/>
    <property type="project" value="TreeGrafter"/>
</dbReference>
<dbReference type="InterPro" id="IPR050357">
    <property type="entry name" value="Arrestin_domain-protein"/>
</dbReference>
<name>A0A8H5M941_9AGAR</name>
<dbReference type="OrthoDB" id="298939at2759"/>
<comment type="caution">
    <text evidence="3">The sequence shown here is derived from an EMBL/GenBank/DDBJ whole genome shotgun (WGS) entry which is preliminary data.</text>
</comment>
<dbReference type="InterPro" id="IPR011022">
    <property type="entry name" value="Arrestin_C-like"/>
</dbReference>
<sequence>MSEPSTGAGLGLDFLYSRCPAPNGVGTSEHHGSPREIYASNPRLPGMRHSQADIESIADSSRSISTAQSFHSGTADNEQEGPGCVGAVQQPLLSRHGTLLSVNATPGRNAAELKTILGSSNARLKPGAALLPIPGHFSNGEDRTSLEQAKSRARVEVDIILDRKIYVQGGYLQGHVKIRIQKSSKNDAPVMISGGKVRVVGFESITSEHDRYPFYQCSSPLSTVTATSGSLYESHPDEEGFALAIEGEYTLPFSMYLPMSADYGLPKGALQIQSGVAVRYIAMVQVFFGGVGRLLETDVSYLRSIKVKDSISDSRSIAHFYRNCEIWPRLNPSAILLPAEKPLQAATTKSLFMGGSGKVELTASVHRLHWIAGQQCFVKVSVDNASKKTIKSLALALIRSTVVFKPDHRLDAFGDMDPDACQTSTTQKQVAESVLEMGQRSARGHASAKGWWTGVPPGHQLEFSHSILLPLDALSVTRSRLLEVEYSLRVTLSAGALHTANIQTSLPVRIVNFLSVDPPPSFPLPGASSEQSTMQHLHELADARPEKPYVRPPRFYHPRSRGISGPYRSNSTALESLAEADEERLPSPGQALQKNNSQNDSLAPEDAYEGNNYDSDCSDIGEHDIDASTSDDLGDMTIYEDDADEIVPHIVRVDPEYENAPRFADLYHASVQGLCQSACAQDNERHQVQCQTTSEASFQGSALMKQKSQVYEVDLRPGNSRPPITWTRPIRPHGPSSFAQRVHIKMEAAAAALTSQASLDDASLSCAHDMVPVSSSQLAFKDHGLISMHGYPKDHPTQESIHPSEILQNQGSGHDPTAIMFPQTTATLTQSHPGEPICLPVLISEHPASLPYKQSSGFSDVSSGALQILPRPPSMITSQVPPAPTGVTFTVPHTTPPSCIPRPRDNYNDPGPYQYSQRQPDTRRRPDFLEAVPGNDSRPDVGSRPSILALKEHAGGSIGESSNSVKERIRELEERQRWLELNEP</sequence>
<evidence type="ECO:0000256" key="1">
    <source>
        <dbReference type="SAM" id="MobiDB-lite"/>
    </source>
</evidence>
<dbReference type="PANTHER" id="PTHR11188">
    <property type="entry name" value="ARRESTIN DOMAIN CONTAINING PROTEIN"/>
    <property type="match status" value="1"/>
</dbReference>
<dbReference type="Pfam" id="PF02752">
    <property type="entry name" value="Arrestin_C"/>
    <property type="match status" value="1"/>
</dbReference>
<feature type="region of interest" description="Disordered" evidence="1">
    <location>
        <begin position="25"/>
        <end position="84"/>
    </location>
</feature>
<feature type="compositionally biased region" description="Polar residues" evidence="1">
    <location>
        <begin position="58"/>
        <end position="76"/>
    </location>
</feature>
<keyword evidence="4" id="KW-1185">Reference proteome</keyword>
<evidence type="ECO:0000259" key="2">
    <source>
        <dbReference type="SMART" id="SM01017"/>
    </source>
</evidence>
<feature type="region of interest" description="Disordered" evidence="1">
    <location>
        <begin position="541"/>
        <end position="632"/>
    </location>
</feature>
<accession>A0A8H5M941</accession>
<dbReference type="InterPro" id="IPR014752">
    <property type="entry name" value="Arrestin-like_C"/>
</dbReference>
<gene>
    <name evidence="3" type="ORF">D9615_001281</name>
</gene>
<dbReference type="PANTHER" id="PTHR11188:SF17">
    <property type="entry name" value="FI21816P1"/>
    <property type="match status" value="1"/>
</dbReference>
<feature type="domain" description="Arrestin C-terminal-like" evidence="2">
    <location>
        <begin position="355"/>
        <end position="518"/>
    </location>
</feature>
<reference evidence="3 4" key="1">
    <citation type="journal article" date="2020" name="ISME J.">
        <title>Uncovering the hidden diversity of litter-decomposition mechanisms in mushroom-forming fungi.</title>
        <authorList>
            <person name="Floudas D."/>
            <person name="Bentzer J."/>
            <person name="Ahren D."/>
            <person name="Johansson T."/>
            <person name="Persson P."/>
            <person name="Tunlid A."/>
        </authorList>
    </citation>
    <scope>NUCLEOTIDE SEQUENCE [LARGE SCALE GENOMIC DNA]</scope>
    <source>
        <strain evidence="3 4">CBS 661.87</strain>
    </source>
</reference>
<feature type="compositionally biased region" description="Polar residues" evidence="1">
    <location>
        <begin position="590"/>
        <end position="601"/>
    </location>
</feature>
<evidence type="ECO:0000313" key="3">
    <source>
        <dbReference type="EMBL" id="KAF5385239.1"/>
    </source>
</evidence>
<dbReference type="SUPFAM" id="SSF81296">
    <property type="entry name" value="E set domains"/>
    <property type="match status" value="1"/>
</dbReference>
<dbReference type="GO" id="GO:0070086">
    <property type="term" value="P:ubiquitin-dependent endocytosis"/>
    <property type="evidence" value="ECO:0007669"/>
    <property type="project" value="TreeGrafter"/>
</dbReference>
<evidence type="ECO:0000313" key="4">
    <source>
        <dbReference type="Proteomes" id="UP000565441"/>
    </source>
</evidence>
<dbReference type="Proteomes" id="UP000565441">
    <property type="component" value="Unassembled WGS sequence"/>
</dbReference>